<dbReference type="InterPro" id="IPR046520">
    <property type="entry name" value="DUF6697"/>
</dbReference>
<feature type="domain" description="DUF6697" evidence="2">
    <location>
        <begin position="44"/>
        <end position="236"/>
    </location>
</feature>
<dbReference type="Pfam" id="PF20411">
    <property type="entry name" value="DUF6697"/>
    <property type="match status" value="1"/>
</dbReference>
<dbReference type="EMBL" id="KV417291">
    <property type="protein sequence ID" value="KZO95090.1"/>
    <property type="molecule type" value="Genomic_DNA"/>
</dbReference>
<dbReference type="OrthoDB" id="3176940at2759"/>
<dbReference type="AlphaFoldDB" id="A0A167KWK7"/>
<evidence type="ECO:0000313" key="3">
    <source>
        <dbReference type="EMBL" id="KZO95090.1"/>
    </source>
</evidence>
<keyword evidence="4" id="KW-1185">Reference proteome</keyword>
<name>A0A167KWK7_CALVF</name>
<reference evidence="3 4" key="1">
    <citation type="journal article" date="2016" name="Mol. Biol. Evol.">
        <title>Comparative Genomics of Early-Diverging Mushroom-Forming Fungi Provides Insights into the Origins of Lignocellulose Decay Capabilities.</title>
        <authorList>
            <person name="Nagy L.G."/>
            <person name="Riley R."/>
            <person name="Tritt A."/>
            <person name="Adam C."/>
            <person name="Daum C."/>
            <person name="Floudas D."/>
            <person name="Sun H."/>
            <person name="Yadav J.S."/>
            <person name="Pangilinan J."/>
            <person name="Larsson K.H."/>
            <person name="Matsuura K."/>
            <person name="Barry K."/>
            <person name="Labutti K."/>
            <person name="Kuo R."/>
            <person name="Ohm R.A."/>
            <person name="Bhattacharya S.S."/>
            <person name="Shirouzu T."/>
            <person name="Yoshinaga Y."/>
            <person name="Martin F.M."/>
            <person name="Grigoriev I.V."/>
            <person name="Hibbett D.S."/>
        </authorList>
    </citation>
    <scope>NUCLEOTIDE SEQUENCE [LARGE SCALE GENOMIC DNA]</scope>
    <source>
        <strain evidence="3 4">TUFC12733</strain>
    </source>
</reference>
<proteinExistence type="predicted"/>
<protein>
    <recommendedName>
        <fullName evidence="2">DUF6697 domain-containing protein</fullName>
    </recommendedName>
</protein>
<dbReference type="STRING" id="1330018.A0A167KWK7"/>
<evidence type="ECO:0000313" key="4">
    <source>
        <dbReference type="Proteomes" id="UP000076738"/>
    </source>
</evidence>
<feature type="region of interest" description="Disordered" evidence="1">
    <location>
        <begin position="249"/>
        <end position="282"/>
    </location>
</feature>
<feature type="compositionally biased region" description="Basic and acidic residues" evidence="1">
    <location>
        <begin position="258"/>
        <end position="274"/>
    </location>
</feature>
<organism evidence="3 4">
    <name type="scientific">Calocera viscosa (strain TUFC12733)</name>
    <dbReference type="NCBI Taxonomy" id="1330018"/>
    <lineage>
        <taxon>Eukaryota</taxon>
        <taxon>Fungi</taxon>
        <taxon>Dikarya</taxon>
        <taxon>Basidiomycota</taxon>
        <taxon>Agaricomycotina</taxon>
        <taxon>Dacrymycetes</taxon>
        <taxon>Dacrymycetales</taxon>
        <taxon>Dacrymycetaceae</taxon>
        <taxon>Calocera</taxon>
    </lineage>
</organism>
<evidence type="ECO:0000256" key="1">
    <source>
        <dbReference type="SAM" id="MobiDB-lite"/>
    </source>
</evidence>
<accession>A0A167KWK7</accession>
<sequence length="282" mass="33053">MKLEDEIEEKKFALDESSLRSRLETINSKPITVALDDEITLKGISREFFSARYGGSSQNVFPRIGPARKELHDIGHVAFMKRDWNPELPLRPGEHGLAFCRHREIYESMPLFVRKAENQWLYMGEYRMHKVEPLTSDEWHRQDPQMRSIWLDEGYMKLSWGQHARARYVYRQRHDGHDPETKDELAELKAILKSNAWSKVTRPAIETALQDGAEKIHVCALECVAYREDFQRELVSGYEGGSWKSFPSNSCRKRRVVKKDEDGEEMKYGAESPRKAKRMRTY</sequence>
<evidence type="ECO:0000259" key="2">
    <source>
        <dbReference type="Pfam" id="PF20411"/>
    </source>
</evidence>
<gene>
    <name evidence="3" type="ORF">CALVIDRAFT_516764</name>
</gene>
<dbReference type="Proteomes" id="UP000076738">
    <property type="component" value="Unassembled WGS sequence"/>
</dbReference>